<name>A0A0P0GHM0_9BACE</name>
<feature type="domain" description="DUF1232" evidence="5">
    <location>
        <begin position="74"/>
        <end position="108"/>
    </location>
</feature>
<organism evidence="6 7">
    <name type="scientific">Bacteroides cellulosilyticus</name>
    <dbReference type="NCBI Taxonomy" id="246787"/>
    <lineage>
        <taxon>Bacteria</taxon>
        <taxon>Pseudomonadati</taxon>
        <taxon>Bacteroidota</taxon>
        <taxon>Bacteroidia</taxon>
        <taxon>Bacteroidales</taxon>
        <taxon>Bacteroidaceae</taxon>
        <taxon>Bacteroides</taxon>
    </lineage>
</organism>
<dbReference type="Proteomes" id="UP000061809">
    <property type="component" value="Chromosome"/>
</dbReference>
<keyword evidence="4" id="KW-0472">Membrane</keyword>
<gene>
    <name evidence="6" type="ORF">BcellWH2_00280</name>
</gene>
<dbReference type="KEGG" id="bcel:BcellWH2_00280"/>
<evidence type="ECO:0000313" key="7">
    <source>
        <dbReference type="Proteomes" id="UP000061809"/>
    </source>
</evidence>
<reference evidence="6 7" key="1">
    <citation type="journal article" date="2015" name="Science">
        <title>Genetic determinants of in vivo fitness and diet responsiveness in multiple human gut Bacteroides.</title>
        <authorList>
            <person name="Wu M."/>
            <person name="McNulty N.P."/>
            <person name="Rodionov D.A."/>
            <person name="Khoroshkin M.S."/>
            <person name="Griffin N.W."/>
            <person name="Cheng J."/>
            <person name="Latreille P."/>
            <person name="Kerstetter R.A."/>
            <person name="Terrapon N."/>
            <person name="Henrissat B."/>
            <person name="Osterman A.L."/>
            <person name="Gordon J.I."/>
        </authorList>
    </citation>
    <scope>NUCLEOTIDE SEQUENCE [LARGE SCALE GENOMIC DNA]</scope>
    <source>
        <strain evidence="6 7">WH2</strain>
    </source>
</reference>
<dbReference type="InterPro" id="IPR010652">
    <property type="entry name" value="DUF1232"/>
</dbReference>
<dbReference type="RefSeq" id="WP_029426930.1">
    <property type="nucleotide sequence ID" value="NZ_CP012801.1"/>
</dbReference>
<comment type="subcellular location">
    <subcellularLocation>
        <location evidence="1">Endomembrane system</location>
        <topology evidence="1">Multi-pass membrane protein</topology>
    </subcellularLocation>
</comment>
<evidence type="ECO:0000259" key="5">
    <source>
        <dbReference type="Pfam" id="PF06803"/>
    </source>
</evidence>
<evidence type="ECO:0000256" key="2">
    <source>
        <dbReference type="ARBA" id="ARBA00022692"/>
    </source>
</evidence>
<keyword evidence="3" id="KW-1133">Transmembrane helix</keyword>
<evidence type="ECO:0000313" key="6">
    <source>
        <dbReference type="EMBL" id="ALJ57556.1"/>
    </source>
</evidence>
<proteinExistence type="predicted"/>
<evidence type="ECO:0000256" key="3">
    <source>
        <dbReference type="ARBA" id="ARBA00022989"/>
    </source>
</evidence>
<accession>A0A0P0GHM0</accession>
<dbReference type="AlphaFoldDB" id="A0A0P0GHM0"/>
<protein>
    <recommendedName>
        <fullName evidence="5">DUF1232 domain-containing protein</fullName>
    </recommendedName>
</protein>
<evidence type="ECO:0000256" key="1">
    <source>
        <dbReference type="ARBA" id="ARBA00004127"/>
    </source>
</evidence>
<sequence length="144" mass="16660">MLTIICITILAYWIMGKEIDSLLERVKNYDWRGKINELYAKLRPYAMKAGRTAARPLLQFYYVIADEKTTTLDRVLIYAAIIYTISPISLIPSAVYRLLGVLDEGAAIIYVYKKIKDKITPEINAQVEDTLNEWFGIEYELIEE</sequence>
<dbReference type="Pfam" id="PF06803">
    <property type="entry name" value="DUF1232"/>
    <property type="match status" value="1"/>
</dbReference>
<keyword evidence="2" id="KW-0812">Transmembrane</keyword>
<dbReference type="GO" id="GO:0012505">
    <property type="term" value="C:endomembrane system"/>
    <property type="evidence" value="ECO:0007669"/>
    <property type="project" value="UniProtKB-SubCell"/>
</dbReference>
<evidence type="ECO:0000256" key="4">
    <source>
        <dbReference type="ARBA" id="ARBA00023136"/>
    </source>
</evidence>
<dbReference type="EMBL" id="CP012801">
    <property type="protein sequence ID" value="ALJ57556.1"/>
    <property type="molecule type" value="Genomic_DNA"/>
</dbReference>
<dbReference type="PATRIC" id="fig|246787.4.peg.292"/>